<dbReference type="AlphaFoldDB" id="A0A0R1K1Z0"/>
<accession>A0A0R1K1Z0</accession>
<evidence type="ECO:0000313" key="2">
    <source>
        <dbReference type="Proteomes" id="UP000051162"/>
    </source>
</evidence>
<reference evidence="1 2" key="1">
    <citation type="journal article" date="2015" name="Genome Announc.">
        <title>Expanding the biotechnology potential of lactobacilli through comparative genomics of 213 strains and associated genera.</title>
        <authorList>
            <person name="Sun Z."/>
            <person name="Harris H.M."/>
            <person name="McCann A."/>
            <person name="Guo C."/>
            <person name="Argimon S."/>
            <person name="Zhang W."/>
            <person name="Yang X."/>
            <person name="Jeffery I.B."/>
            <person name="Cooney J.C."/>
            <person name="Kagawa T.F."/>
            <person name="Liu W."/>
            <person name="Song Y."/>
            <person name="Salvetti E."/>
            <person name="Wrobel A."/>
            <person name="Rasinkangas P."/>
            <person name="Parkhill J."/>
            <person name="Rea M.C."/>
            <person name="O'Sullivan O."/>
            <person name="Ritari J."/>
            <person name="Douillard F.P."/>
            <person name="Paul Ross R."/>
            <person name="Yang R."/>
            <person name="Briner A.E."/>
            <person name="Felis G.E."/>
            <person name="de Vos W.M."/>
            <person name="Barrangou R."/>
            <person name="Klaenhammer T.R."/>
            <person name="Caufield P.W."/>
            <person name="Cui Y."/>
            <person name="Zhang H."/>
            <person name="O'Toole P.W."/>
        </authorList>
    </citation>
    <scope>NUCLEOTIDE SEQUENCE [LARGE SCALE GENOMIC DNA]</scope>
    <source>
        <strain evidence="1 2">DSM 19117</strain>
    </source>
</reference>
<protein>
    <submittedName>
        <fullName evidence="1">Uncharacterized protein</fullName>
    </submittedName>
</protein>
<dbReference type="EMBL" id="AZDT01000008">
    <property type="protein sequence ID" value="KRK77312.1"/>
    <property type="molecule type" value="Genomic_DNA"/>
</dbReference>
<gene>
    <name evidence="1" type="ORF">FD30_GL000230</name>
</gene>
<organism evidence="1 2">
    <name type="scientific">Levilactobacillus namurensis DSM 19117</name>
    <dbReference type="NCBI Taxonomy" id="1423773"/>
    <lineage>
        <taxon>Bacteria</taxon>
        <taxon>Bacillati</taxon>
        <taxon>Bacillota</taxon>
        <taxon>Bacilli</taxon>
        <taxon>Lactobacillales</taxon>
        <taxon>Lactobacillaceae</taxon>
        <taxon>Levilactobacillus</taxon>
    </lineage>
</organism>
<dbReference type="Proteomes" id="UP000051162">
    <property type="component" value="Unassembled WGS sequence"/>
</dbReference>
<comment type="caution">
    <text evidence="1">The sequence shown here is derived from an EMBL/GenBank/DDBJ whole genome shotgun (WGS) entry which is preliminary data.</text>
</comment>
<dbReference type="PATRIC" id="fig|1423773.3.peg.233"/>
<name>A0A0R1K1Z0_9LACO</name>
<sequence>MTVETKAVSPSPFEWDVVAGSGCAESAAVSVFIMDFLSCSQTQIKGVNGQFPVSFIAKIPVKD</sequence>
<keyword evidence="2" id="KW-1185">Reference proteome</keyword>
<evidence type="ECO:0000313" key="1">
    <source>
        <dbReference type="EMBL" id="KRK77312.1"/>
    </source>
</evidence>
<proteinExistence type="predicted"/>